<protein>
    <submittedName>
        <fullName evidence="7">O-antigen ligase family protein</fullName>
    </submittedName>
</protein>
<comment type="subcellular location">
    <subcellularLocation>
        <location evidence="1">Membrane</location>
        <topology evidence="1">Multi-pass membrane protein</topology>
    </subcellularLocation>
</comment>
<keyword evidence="2 5" id="KW-0812">Transmembrane</keyword>
<dbReference type="OrthoDB" id="8576060at2"/>
<feature type="transmembrane region" description="Helical" evidence="5">
    <location>
        <begin position="366"/>
        <end position="384"/>
    </location>
</feature>
<keyword evidence="8" id="KW-1185">Reference proteome</keyword>
<dbReference type="EMBL" id="WNLA01000001">
    <property type="protein sequence ID" value="MTW00783.1"/>
    <property type="molecule type" value="Genomic_DNA"/>
</dbReference>
<proteinExistence type="predicted"/>
<feature type="transmembrane region" description="Helical" evidence="5">
    <location>
        <begin position="68"/>
        <end position="88"/>
    </location>
</feature>
<dbReference type="InterPro" id="IPR007016">
    <property type="entry name" value="O-antigen_ligase-rel_domated"/>
</dbReference>
<keyword evidence="3 5" id="KW-1133">Transmembrane helix</keyword>
<feature type="transmembrane region" description="Helical" evidence="5">
    <location>
        <begin position="226"/>
        <end position="244"/>
    </location>
</feature>
<dbReference type="GO" id="GO:0016874">
    <property type="term" value="F:ligase activity"/>
    <property type="evidence" value="ECO:0007669"/>
    <property type="project" value="UniProtKB-KW"/>
</dbReference>
<evidence type="ECO:0000256" key="1">
    <source>
        <dbReference type="ARBA" id="ARBA00004141"/>
    </source>
</evidence>
<feature type="transmembrane region" description="Helical" evidence="5">
    <location>
        <begin position="331"/>
        <end position="354"/>
    </location>
</feature>
<evidence type="ECO:0000313" key="7">
    <source>
        <dbReference type="EMBL" id="MTW00783.1"/>
    </source>
</evidence>
<dbReference type="AlphaFoldDB" id="A0A6L6PTE2"/>
<evidence type="ECO:0000256" key="3">
    <source>
        <dbReference type="ARBA" id="ARBA00022989"/>
    </source>
</evidence>
<feature type="transmembrane region" description="Helical" evidence="5">
    <location>
        <begin position="100"/>
        <end position="116"/>
    </location>
</feature>
<feature type="transmembrane region" description="Helical" evidence="5">
    <location>
        <begin position="204"/>
        <end position="219"/>
    </location>
</feature>
<evidence type="ECO:0000256" key="4">
    <source>
        <dbReference type="ARBA" id="ARBA00023136"/>
    </source>
</evidence>
<reference evidence="7 8" key="1">
    <citation type="submission" date="2019-11" db="EMBL/GenBank/DDBJ databases">
        <title>Type strains purchased from KCTC, JCM and DSMZ.</title>
        <authorList>
            <person name="Lu H."/>
        </authorList>
    </citation>
    <scope>NUCLEOTIDE SEQUENCE [LARGE SCALE GENOMIC DNA]</scope>
    <source>
        <strain evidence="7 8">KCTC 42409</strain>
    </source>
</reference>
<dbReference type="PANTHER" id="PTHR37422:SF17">
    <property type="entry name" value="O-ANTIGEN LIGASE"/>
    <property type="match status" value="1"/>
</dbReference>
<evidence type="ECO:0000259" key="6">
    <source>
        <dbReference type="Pfam" id="PF04932"/>
    </source>
</evidence>
<dbReference type="Pfam" id="PF04932">
    <property type="entry name" value="Wzy_C"/>
    <property type="match status" value="1"/>
</dbReference>
<gene>
    <name evidence="7" type="ORF">GM668_01650</name>
</gene>
<dbReference type="GO" id="GO:0016020">
    <property type="term" value="C:membrane"/>
    <property type="evidence" value="ECO:0007669"/>
    <property type="project" value="UniProtKB-SubCell"/>
</dbReference>
<feature type="transmembrane region" description="Helical" evidence="5">
    <location>
        <begin position="28"/>
        <end position="56"/>
    </location>
</feature>
<name>A0A6L6PTE2_9BURK</name>
<feature type="transmembrane region" description="Helical" evidence="5">
    <location>
        <begin position="390"/>
        <end position="412"/>
    </location>
</feature>
<evidence type="ECO:0000256" key="2">
    <source>
        <dbReference type="ARBA" id="ARBA00022692"/>
    </source>
</evidence>
<keyword evidence="7" id="KW-0436">Ligase</keyword>
<feature type="transmembrane region" description="Helical" evidence="5">
    <location>
        <begin position="123"/>
        <end position="143"/>
    </location>
</feature>
<dbReference type="InterPro" id="IPR051533">
    <property type="entry name" value="WaaL-like"/>
</dbReference>
<comment type="caution">
    <text evidence="7">The sequence shown here is derived from an EMBL/GenBank/DDBJ whole genome shotgun (WGS) entry which is preliminary data.</text>
</comment>
<evidence type="ECO:0000256" key="5">
    <source>
        <dbReference type="SAM" id="Phobius"/>
    </source>
</evidence>
<sequence>MNNTLTEKHILKGNVNTPVSYLTLSLVFLLPSLVLITRFGVGLTSFGFLLVGIFCWRKASLVRHLTEIRWVLTALLLSLGFALLGMWLHPEMHLRSLEKPFRMLSCVTVLMAVLAVRPSRKALWYGLIVGTVSGAVFICYQRWGLGIERPGGLINSITFGDLELCMGMMSLAGVLDFKGRNVLWPALGAVAGLVGSVATGTRGGWIAVLFAALLFLRYGHFLRTRVARASALLVFSLLVGTYFVDQTGARERFNQGISDVKTYFDGGQAFTNVGVRLELWKGAVMLIEQHPFRIAGTRQVEAEMKQLVDAGHLQPFVLNAEHFHNDILQQLVFGGIPGLLVWLATMIAPLLFFLRILRTHESASPSVVAPALAGLLLVIGYFSFGLTEVIFWSVMSCMFYAQTLFLLMGLCLNARDEAEVAA</sequence>
<organism evidence="7 8">
    <name type="scientific">Pseudoduganella ginsengisoli</name>
    <dbReference type="NCBI Taxonomy" id="1462440"/>
    <lineage>
        <taxon>Bacteria</taxon>
        <taxon>Pseudomonadati</taxon>
        <taxon>Pseudomonadota</taxon>
        <taxon>Betaproteobacteria</taxon>
        <taxon>Burkholderiales</taxon>
        <taxon>Oxalobacteraceae</taxon>
        <taxon>Telluria group</taxon>
        <taxon>Pseudoduganella</taxon>
    </lineage>
</organism>
<dbReference type="PANTHER" id="PTHR37422">
    <property type="entry name" value="TEICHURONIC ACID BIOSYNTHESIS PROTEIN TUAE"/>
    <property type="match status" value="1"/>
</dbReference>
<keyword evidence="4 5" id="KW-0472">Membrane</keyword>
<feature type="domain" description="O-antigen ligase-related" evidence="6">
    <location>
        <begin position="188"/>
        <end position="343"/>
    </location>
</feature>
<accession>A0A6L6PTE2</accession>
<dbReference type="Proteomes" id="UP000484015">
    <property type="component" value="Unassembled WGS sequence"/>
</dbReference>
<evidence type="ECO:0000313" key="8">
    <source>
        <dbReference type="Proteomes" id="UP000484015"/>
    </source>
</evidence>